<comment type="caution">
    <text evidence="12">The sequence shown here is derived from an EMBL/GenBank/DDBJ whole genome shotgun (WGS) entry which is preliminary data.</text>
</comment>
<dbReference type="SMART" id="SM00448">
    <property type="entry name" value="REC"/>
    <property type="match status" value="1"/>
</dbReference>
<dbReference type="PRINTS" id="PR00344">
    <property type="entry name" value="BCTRLSENSOR"/>
</dbReference>
<dbReference type="SUPFAM" id="SSF55874">
    <property type="entry name" value="ATPase domain of HSP90 chaperone/DNA topoisomerase II/histidine kinase"/>
    <property type="match status" value="1"/>
</dbReference>
<dbReference type="InterPro" id="IPR004358">
    <property type="entry name" value="Sig_transdc_His_kin-like_C"/>
</dbReference>
<dbReference type="Gene3D" id="3.30.565.10">
    <property type="entry name" value="Histidine kinase-like ATPase, C-terminal domain"/>
    <property type="match status" value="1"/>
</dbReference>
<organism evidence="12 13">
    <name type="scientific">Candidatus Scalindua rubra</name>
    <dbReference type="NCBI Taxonomy" id="1872076"/>
    <lineage>
        <taxon>Bacteria</taxon>
        <taxon>Pseudomonadati</taxon>
        <taxon>Planctomycetota</taxon>
        <taxon>Candidatus Brocadiia</taxon>
        <taxon>Candidatus Brocadiales</taxon>
        <taxon>Candidatus Scalinduaceae</taxon>
        <taxon>Candidatus Scalindua</taxon>
    </lineage>
</organism>
<dbReference type="SUPFAM" id="SSF52172">
    <property type="entry name" value="CheY-like"/>
    <property type="match status" value="1"/>
</dbReference>
<dbReference type="PROSITE" id="PS50109">
    <property type="entry name" value="HIS_KIN"/>
    <property type="match status" value="1"/>
</dbReference>
<dbReference type="PROSITE" id="PS50110">
    <property type="entry name" value="RESPONSE_REGULATORY"/>
    <property type="match status" value="1"/>
</dbReference>
<dbReference type="NCBIfam" id="TIGR00229">
    <property type="entry name" value="sensory_box"/>
    <property type="match status" value="1"/>
</dbReference>
<keyword evidence="6 12" id="KW-0418">Kinase</keyword>
<dbReference type="Pfam" id="PF13426">
    <property type="entry name" value="PAS_9"/>
    <property type="match status" value="1"/>
</dbReference>
<keyword evidence="3 9" id="KW-0597">Phosphoprotein</keyword>
<dbReference type="GO" id="GO:0000155">
    <property type="term" value="F:phosphorelay sensor kinase activity"/>
    <property type="evidence" value="ECO:0007669"/>
    <property type="project" value="InterPro"/>
</dbReference>
<dbReference type="Gene3D" id="3.40.50.2300">
    <property type="match status" value="1"/>
</dbReference>
<dbReference type="SMART" id="SM00388">
    <property type="entry name" value="HisKA"/>
    <property type="match status" value="1"/>
</dbReference>
<keyword evidence="7" id="KW-0067">ATP-binding</keyword>
<dbReference type="SUPFAM" id="SSF55785">
    <property type="entry name" value="PYP-like sensor domain (PAS domain)"/>
    <property type="match status" value="1"/>
</dbReference>
<evidence type="ECO:0000259" key="10">
    <source>
        <dbReference type="PROSITE" id="PS50109"/>
    </source>
</evidence>
<evidence type="ECO:0000313" key="12">
    <source>
        <dbReference type="EMBL" id="ODS31285.1"/>
    </source>
</evidence>
<dbReference type="Pfam" id="PF00512">
    <property type="entry name" value="HisKA"/>
    <property type="match status" value="1"/>
</dbReference>
<reference evidence="12 13" key="1">
    <citation type="submission" date="2016-07" db="EMBL/GenBank/DDBJ databases">
        <title>Draft genome of Scalindua rubra, obtained from a brine-seawater interface in the Red Sea, sheds light on salt adaptation in anammox bacteria.</title>
        <authorList>
            <person name="Speth D.R."/>
            <person name="Lagkouvardos I."/>
            <person name="Wang Y."/>
            <person name="Qian P.-Y."/>
            <person name="Dutilh B.E."/>
            <person name="Jetten M.S."/>
        </authorList>
    </citation>
    <scope>NUCLEOTIDE SEQUENCE [LARGE SCALE GENOMIC DNA]</scope>
    <source>
        <strain evidence="12">BSI-1</strain>
    </source>
</reference>
<dbReference type="CDD" id="cd00082">
    <property type="entry name" value="HisKA"/>
    <property type="match status" value="1"/>
</dbReference>
<dbReference type="InterPro" id="IPR003661">
    <property type="entry name" value="HisK_dim/P_dom"/>
</dbReference>
<evidence type="ECO:0000256" key="9">
    <source>
        <dbReference type="PROSITE-ProRule" id="PRU00169"/>
    </source>
</evidence>
<dbReference type="Gene3D" id="3.30.450.20">
    <property type="entry name" value="PAS domain"/>
    <property type="match status" value="1"/>
</dbReference>
<dbReference type="Gene3D" id="1.10.287.130">
    <property type="match status" value="1"/>
</dbReference>
<dbReference type="EC" id="2.7.13.3" evidence="2"/>
<dbReference type="SMART" id="SM00387">
    <property type="entry name" value="HATPase_c"/>
    <property type="match status" value="1"/>
</dbReference>
<dbReference type="SUPFAM" id="SSF47384">
    <property type="entry name" value="Homodimeric domain of signal transducing histidine kinase"/>
    <property type="match status" value="1"/>
</dbReference>
<evidence type="ECO:0000259" key="11">
    <source>
        <dbReference type="PROSITE" id="PS50110"/>
    </source>
</evidence>
<keyword evidence="8" id="KW-0902">Two-component regulatory system</keyword>
<accession>A0A1E3X6Q1</accession>
<proteinExistence type="predicted"/>
<name>A0A1E3X6Q1_9BACT</name>
<dbReference type="GO" id="GO:0005524">
    <property type="term" value="F:ATP binding"/>
    <property type="evidence" value="ECO:0007669"/>
    <property type="project" value="UniProtKB-KW"/>
</dbReference>
<gene>
    <name evidence="12" type="ORF">SCARUB_03605</name>
</gene>
<evidence type="ECO:0000256" key="1">
    <source>
        <dbReference type="ARBA" id="ARBA00000085"/>
    </source>
</evidence>
<dbReference type="AlphaFoldDB" id="A0A1E3X6Q1"/>
<dbReference type="InterPro" id="IPR000014">
    <property type="entry name" value="PAS"/>
</dbReference>
<dbReference type="InterPro" id="IPR011006">
    <property type="entry name" value="CheY-like_superfamily"/>
</dbReference>
<dbReference type="Pfam" id="PF00072">
    <property type="entry name" value="Response_reg"/>
    <property type="match status" value="1"/>
</dbReference>
<dbReference type="InterPro" id="IPR003594">
    <property type="entry name" value="HATPase_dom"/>
</dbReference>
<dbReference type="PANTHER" id="PTHR43065">
    <property type="entry name" value="SENSOR HISTIDINE KINASE"/>
    <property type="match status" value="1"/>
</dbReference>
<dbReference type="PANTHER" id="PTHR43065:SF46">
    <property type="entry name" value="C4-DICARBOXYLATE TRANSPORT SENSOR PROTEIN DCTB"/>
    <property type="match status" value="1"/>
</dbReference>
<evidence type="ECO:0000256" key="4">
    <source>
        <dbReference type="ARBA" id="ARBA00022679"/>
    </source>
</evidence>
<comment type="catalytic activity">
    <reaction evidence="1">
        <text>ATP + protein L-histidine = ADP + protein N-phospho-L-histidine.</text>
        <dbReference type="EC" id="2.7.13.3"/>
    </reaction>
</comment>
<keyword evidence="4" id="KW-0808">Transferase</keyword>
<dbReference type="InterPro" id="IPR035965">
    <property type="entry name" value="PAS-like_dom_sf"/>
</dbReference>
<dbReference type="CDD" id="cd00130">
    <property type="entry name" value="PAS"/>
    <property type="match status" value="1"/>
</dbReference>
<dbReference type="EMBL" id="MAYW01000129">
    <property type="protein sequence ID" value="ODS31285.1"/>
    <property type="molecule type" value="Genomic_DNA"/>
</dbReference>
<dbReference type="Proteomes" id="UP000094056">
    <property type="component" value="Unassembled WGS sequence"/>
</dbReference>
<evidence type="ECO:0000256" key="2">
    <source>
        <dbReference type="ARBA" id="ARBA00012438"/>
    </source>
</evidence>
<keyword evidence="5" id="KW-0547">Nucleotide-binding</keyword>
<evidence type="ECO:0000256" key="6">
    <source>
        <dbReference type="ARBA" id="ARBA00022777"/>
    </source>
</evidence>
<evidence type="ECO:0000256" key="8">
    <source>
        <dbReference type="ARBA" id="ARBA00023012"/>
    </source>
</evidence>
<dbReference type="InterPro" id="IPR001789">
    <property type="entry name" value="Sig_transdc_resp-reg_receiver"/>
</dbReference>
<feature type="domain" description="Histidine kinase" evidence="10">
    <location>
        <begin position="273"/>
        <end position="544"/>
    </location>
</feature>
<dbReference type="Pfam" id="PF02518">
    <property type="entry name" value="HATPase_c"/>
    <property type="match status" value="1"/>
</dbReference>
<evidence type="ECO:0000256" key="3">
    <source>
        <dbReference type="ARBA" id="ARBA00022553"/>
    </source>
</evidence>
<feature type="modified residue" description="4-aspartylphosphate" evidence="9">
    <location>
        <position position="54"/>
    </location>
</feature>
<feature type="domain" description="Response regulatory" evidence="11">
    <location>
        <begin position="5"/>
        <end position="119"/>
    </location>
</feature>
<protein>
    <recommendedName>
        <fullName evidence="2">histidine kinase</fullName>
        <ecNumber evidence="2">2.7.13.3</ecNumber>
    </recommendedName>
</protein>
<evidence type="ECO:0000256" key="5">
    <source>
        <dbReference type="ARBA" id="ARBA00022741"/>
    </source>
</evidence>
<evidence type="ECO:0000256" key="7">
    <source>
        <dbReference type="ARBA" id="ARBA00022840"/>
    </source>
</evidence>
<dbReference type="InterPro" id="IPR036097">
    <property type="entry name" value="HisK_dim/P_sf"/>
</dbReference>
<sequence length="544" mass="61732">MEKPKILVIDDERDQCENIVIILSSRGYLVEVAYTAGDGVKKIKKTFFNIILLDMRLPDYDGIKVLERIKELSPDTEVVIFTAYANIENVIEAMDKEAFSYISKPFEIPHLIAVLKKAYEKQRILFENRKLFQQVCVAKKDWENTFDSISDLLCIHDENFNIVRYNKAFAHTFKAKKEDFIGAKCFEIIYGIKEPCHTCPYLRHGKNLKPETEEIDCPHMGGIFQITRFPRYSKEGKLDGVVHVAKDISKQKRMEEKLRFSYKMASLGRLTAGVFHEVLNPVNIISSHVQLLLMEAEKGSRTEKDLKSIQEEVKRIVKIIDALLRFSRKGKLVTEDVELNNLLEKVIFIVEPDMKLENVRFIRRFEEGLPKIMANSDGLRQVFLNLITNARDAMPEGGTITVKTRIVRLPADRAGSTKLAHLPFLPAGRQGVGQGVRPLVPIRAGSKKEKVSLPDRQAGELKTQYSELKGDFVEISFKDTGCGIAKENLDRVFDPFFTTKEEGKGVGLGMSTSYGIIDHYGGRMSVESEEGKGTTFTIDLPVKD</sequence>
<evidence type="ECO:0000313" key="13">
    <source>
        <dbReference type="Proteomes" id="UP000094056"/>
    </source>
</evidence>
<dbReference type="InterPro" id="IPR005467">
    <property type="entry name" value="His_kinase_dom"/>
</dbReference>
<dbReference type="InterPro" id="IPR036890">
    <property type="entry name" value="HATPase_C_sf"/>
</dbReference>